<keyword evidence="2" id="KW-1133">Transmembrane helix</keyword>
<evidence type="ECO:0000256" key="1">
    <source>
        <dbReference type="ARBA" id="ARBA00004141"/>
    </source>
</evidence>
<comment type="subcellular location">
    <subcellularLocation>
        <location evidence="1">Membrane</location>
        <topology evidence="1">Multi-pass membrane protein</topology>
    </subcellularLocation>
</comment>
<evidence type="ECO:0000313" key="4">
    <source>
        <dbReference type="Proteomes" id="UP001165190"/>
    </source>
</evidence>
<dbReference type="Gene3D" id="1.20.1530.20">
    <property type="match status" value="1"/>
</dbReference>
<keyword evidence="2" id="KW-0812">Transmembrane</keyword>
<dbReference type="AlphaFoldDB" id="A0A9W7J8N2"/>
<dbReference type="PANTHER" id="PTHR10361:SF28">
    <property type="entry name" value="P3 PROTEIN-RELATED"/>
    <property type="match status" value="1"/>
</dbReference>
<evidence type="ECO:0000313" key="3">
    <source>
        <dbReference type="EMBL" id="GMJ10055.1"/>
    </source>
</evidence>
<keyword evidence="4" id="KW-1185">Reference proteome</keyword>
<feature type="transmembrane region" description="Helical" evidence="2">
    <location>
        <begin position="33"/>
        <end position="53"/>
    </location>
</feature>
<dbReference type="PANTHER" id="PTHR10361">
    <property type="entry name" value="SODIUM-BILE ACID COTRANSPORTER"/>
    <property type="match status" value="1"/>
</dbReference>
<comment type="caution">
    <text evidence="3">The sequence shown here is derived from an EMBL/GenBank/DDBJ whole genome shotgun (WGS) entry which is preliminary data.</text>
</comment>
<dbReference type="Proteomes" id="UP001165190">
    <property type="component" value="Unassembled WGS sequence"/>
</dbReference>
<keyword evidence="2" id="KW-0472">Membrane</keyword>
<reference evidence="3" key="1">
    <citation type="submission" date="2023-05" db="EMBL/GenBank/DDBJ databases">
        <title>Genome and transcriptome analyses reveal genes involved in the formation of fine ridges on petal epidermal cells in Hibiscus trionum.</title>
        <authorList>
            <person name="Koshimizu S."/>
            <person name="Masuda S."/>
            <person name="Ishii T."/>
            <person name="Shirasu K."/>
            <person name="Hoshino A."/>
            <person name="Arita M."/>
        </authorList>
    </citation>
    <scope>NUCLEOTIDE SEQUENCE</scope>
    <source>
        <strain evidence="3">Hamamatsu line</strain>
    </source>
</reference>
<proteinExistence type="predicted"/>
<organism evidence="3 4">
    <name type="scientific">Hibiscus trionum</name>
    <name type="common">Flower of an hour</name>
    <dbReference type="NCBI Taxonomy" id="183268"/>
    <lineage>
        <taxon>Eukaryota</taxon>
        <taxon>Viridiplantae</taxon>
        <taxon>Streptophyta</taxon>
        <taxon>Embryophyta</taxon>
        <taxon>Tracheophyta</taxon>
        <taxon>Spermatophyta</taxon>
        <taxon>Magnoliopsida</taxon>
        <taxon>eudicotyledons</taxon>
        <taxon>Gunneridae</taxon>
        <taxon>Pentapetalae</taxon>
        <taxon>rosids</taxon>
        <taxon>malvids</taxon>
        <taxon>Malvales</taxon>
        <taxon>Malvaceae</taxon>
        <taxon>Malvoideae</taxon>
        <taxon>Hibiscus</taxon>
    </lineage>
</organism>
<dbReference type="GO" id="GO:0016020">
    <property type="term" value="C:membrane"/>
    <property type="evidence" value="ECO:0007669"/>
    <property type="project" value="UniProtKB-SubCell"/>
</dbReference>
<dbReference type="InterPro" id="IPR038770">
    <property type="entry name" value="Na+/solute_symporter_sf"/>
</dbReference>
<accession>A0A9W7J8N2</accession>
<protein>
    <submittedName>
        <fullName evidence="3">Bile acid:sodium symporter 1</fullName>
    </submittedName>
</protein>
<dbReference type="EMBL" id="BSYR01000056">
    <property type="protein sequence ID" value="GMJ10055.1"/>
    <property type="molecule type" value="Genomic_DNA"/>
</dbReference>
<dbReference type="InterPro" id="IPR004710">
    <property type="entry name" value="Bilac:Na_transpt"/>
</dbReference>
<dbReference type="OrthoDB" id="203097at2759"/>
<sequence length="101" mass="10806">MPTIAVGTVAILRALFFPESAFAILSPGLQVVVASALLHASGLFFGYFLSRALRLEVGSSRTISIEVGIQNSVLGVVLATRYFENPLTAVTCVVSSMCWKR</sequence>
<evidence type="ECO:0000256" key="2">
    <source>
        <dbReference type="SAM" id="Phobius"/>
    </source>
</evidence>
<gene>
    <name evidence="3" type="ORF">HRI_004674700</name>
</gene>
<name>A0A9W7J8N2_HIBTR</name>